<accession>A0A2J7RT58</accession>
<dbReference type="STRING" id="105785.A0A2J7RT58"/>
<feature type="compositionally biased region" description="Polar residues" evidence="1">
    <location>
        <begin position="578"/>
        <end position="592"/>
    </location>
</feature>
<feature type="compositionally biased region" description="Basic and acidic residues" evidence="1">
    <location>
        <begin position="154"/>
        <end position="163"/>
    </location>
</feature>
<feature type="region of interest" description="Disordered" evidence="1">
    <location>
        <begin position="408"/>
        <end position="474"/>
    </location>
</feature>
<feature type="compositionally biased region" description="Polar residues" evidence="1">
    <location>
        <begin position="317"/>
        <end position="332"/>
    </location>
</feature>
<dbReference type="Proteomes" id="UP000235965">
    <property type="component" value="Unassembled WGS sequence"/>
</dbReference>
<gene>
    <name evidence="3" type="ORF">B7P43_G16206</name>
</gene>
<dbReference type="OrthoDB" id="440385at2759"/>
<evidence type="ECO:0000313" key="4">
    <source>
        <dbReference type="Proteomes" id="UP000235965"/>
    </source>
</evidence>
<feature type="compositionally biased region" description="Polar residues" evidence="1">
    <location>
        <begin position="220"/>
        <end position="253"/>
    </location>
</feature>
<feature type="transmembrane region" description="Helical" evidence="2">
    <location>
        <begin position="7"/>
        <end position="27"/>
    </location>
</feature>
<evidence type="ECO:0000313" key="3">
    <source>
        <dbReference type="EMBL" id="PNF44016.1"/>
    </source>
</evidence>
<dbReference type="AlphaFoldDB" id="A0A2J7RT58"/>
<feature type="region of interest" description="Disordered" evidence="1">
    <location>
        <begin position="499"/>
        <end position="642"/>
    </location>
</feature>
<evidence type="ECO:0000256" key="2">
    <source>
        <dbReference type="SAM" id="Phobius"/>
    </source>
</evidence>
<protein>
    <submittedName>
        <fullName evidence="3">Uncharacterized protein</fullName>
    </submittedName>
</protein>
<evidence type="ECO:0000256" key="1">
    <source>
        <dbReference type="SAM" id="MobiDB-lite"/>
    </source>
</evidence>
<name>A0A2J7RT58_9NEOP</name>
<dbReference type="FunCoup" id="A0A2J7RT58">
    <property type="interactions" value="180"/>
</dbReference>
<comment type="caution">
    <text evidence="3">The sequence shown here is derived from an EMBL/GenBank/DDBJ whole genome shotgun (WGS) entry which is preliminary data.</text>
</comment>
<feature type="compositionally biased region" description="Low complexity" evidence="1">
    <location>
        <begin position="429"/>
        <end position="447"/>
    </location>
</feature>
<reference evidence="3 4" key="1">
    <citation type="submission" date="2017-12" db="EMBL/GenBank/DDBJ databases">
        <title>Hemimetabolous genomes reveal molecular basis of termite eusociality.</title>
        <authorList>
            <person name="Harrison M.C."/>
            <person name="Jongepier E."/>
            <person name="Robertson H.M."/>
            <person name="Arning N."/>
            <person name="Bitard-Feildel T."/>
            <person name="Chao H."/>
            <person name="Childers C.P."/>
            <person name="Dinh H."/>
            <person name="Doddapaneni H."/>
            <person name="Dugan S."/>
            <person name="Gowin J."/>
            <person name="Greiner C."/>
            <person name="Han Y."/>
            <person name="Hu H."/>
            <person name="Hughes D.S.T."/>
            <person name="Huylmans A.-K."/>
            <person name="Kemena C."/>
            <person name="Kremer L.P.M."/>
            <person name="Lee S.L."/>
            <person name="Lopez-Ezquerra A."/>
            <person name="Mallet L."/>
            <person name="Monroy-Kuhn J.M."/>
            <person name="Moser A."/>
            <person name="Murali S.C."/>
            <person name="Muzny D.M."/>
            <person name="Otani S."/>
            <person name="Piulachs M.-D."/>
            <person name="Poelchau M."/>
            <person name="Qu J."/>
            <person name="Schaub F."/>
            <person name="Wada-Katsumata A."/>
            <person name="Worley K.C."/>
            <person name="Xie Q."/>
            <person name="Ylla G."/>
            <person name="Poulsen M."/>
            <person name="Gibbs R.A."/>
            <person name="Schal C."/>
            <person name="Richards S."/>
            <person name="Belles X."/>
            <person name="Korb J."/>
            <person name="Bornberg-Bauer E."/>
        </authorList>
    </citation>
    <scope>NUCLEOTIDE SEQUENCE [LARGE SCALE GENOMIC DNA]</scope>
    <source>
        <tissue evidence="3">Whole body</tissue>
    </source>
</reference>
<dbReference type="EMBL" id="NEVH01000006">
    <property type="protein sequence ID" value="PNF44016.1"/>
    <property type="molecule type" value="Genomic_DNA"/>
</dbReference>
<sequence length="990" mass="107708">MLNSEEVWTLWAVTVGVTVPLVAVVMACICCRKTVPKNELLGLAGLVKITSSEENLNHNQHSNETDACTVIGSGVSCADTTETNKRVSATANRSLPDIPVDSQRIRLESGDTVWENSEPNGDTNSELYATVEENKNVSQLLATRTASGANKKRSLQDESKSSEHSSLSQTDDSFSPYARLSAEHPYDRLRSEHPYAQVGVNNELDRAMYDLTHGYGNHRASVQSEDLQSLRPSTSGDTIPRPLSSQQAGTSINPVPPPRTRKSSSHNSLLLAQTATLLPGSVPDIQAATAIAGQISANQELPYMTPPVPTPEMNPPQQQQVNFSGDSQDSKGYTSISVREPLANIKAQTRMVSQRSRTQELVDSHYATVSDDSDEMYAAIDDPGQVYTSGSETYAQIQPLAILEVTPEASADSSHYPPQPPSVDSLKHVAQVHSRQASSSSAASSVANLGSPKPEKRQANSPLPPPPAGSPDLYAAVDKKSTGLAVSRNLEEMYAKVMKKKQRGVGPDMDQGQQPGPDRLEHTDNVSHASIDTTSSQGSPELQTQQEADRISACSSDHDSAVGSATNVVDPGYEMLHSSPSHQFLNPTNTLEPSYESLGGPSSTDTSYHDPGYEMVQRHLSDSDPNYEELRPQSRDPSVTNSRVNFVHTEQCGSESHPENGRNEAPGRLNIDVGYEQVGSQAVQVELGPKSYDRLDPGCMEFRSGSVQDIHLYRESGPHSFDRLDPGYEQVRSVMQEVRYVSVNNNCGSLSEGTDTYYACVAKGSSVPSYEQVRSHSGRDMENHATNLHSVSSEEHDPGYEEVKCNGAKRSNDKKMVGAQSGYERLHSKGSSDAETCSGPEPDYACVDRNRDPSDDTGEPNYESMSSEGQDVVSLMTDDPNYESVSYFDLPCDPPYERLHNETRDSDGTSSGYEKVNDCNDFSVAGADVKQLTCSHLEPGYEEVGMRWDTVNGDCSAHCIESPTSERSCRLNEDSENLCQLQAQTSPTRM</sequence>
<feature type="region of interest" description="Disordered" evidence="1">
    <location>
        <begin position="145"/>
        <end position="177"/>
    </location>
</feature>
<keyword evidence="2" id="KW-0812">Transmembrane</keyword>
<dbReference type="InParanoid" id="A0A2J7RT58"/>
<keyword evidence="4" id="KW-1185">Reference proteome</keyword>
<feature type="compositionally biased region" description="Polar residues" evidence="1">
    <location>
        <begin position="526"/>
        <end position="546"/>
    </location>
</feature>
<feature type="region of interest" description="Disordered" evidence="1">
    <location>
        <begin position="789"/>
        <end position="869"/>
    </location>
</feature>
<proteinExistence type="predicted"/>
<keyword evidence="2" id="KW-1133">Transmembrane helix</keyword>
<feature type="region of interest" description="Disordered" evidence="1">
    <location>
        <begin position="307"/>
        <end position="332"/>
    </location>
</feature>
<feature type="compositionally biased region" description="Basic and acidic residues" evidence="1">
    <location>
        <begin position="792"/>
        <end position="816"/>
    </location>
</feature>
<organism evidence="3 4">
    <name type="scientific">Cryptotermes secundus</name>
    <dbReference type="NCBI Taxonomy" id="105785"/>
    <lineage>
        <taxon>Eukaryota</taxon>
        <taxon>Metazoa</taxon>
        <taxon>Ecdysozoa</taxon>
        <taxon>Arthropoda</taxon>
        <taxon>Hexapoda</taxon>
        <taxon>Insecta</taxon>
        <taxon>Pterygota</taxon>
        <taxon>Neoptera</taxon>
        <taxon>Polyneoptera</taxon>
        <taxon>Dictyoptera</taxon>
        <taxon>Blattodea</taxon>
        <taxon>Blattoidea</taxon>
        <taxon>Termitoidae</taxon>
        <taxon>Kalotermitidae</taxon>
        <taxon>Cryptotermitinae</taxon>
        <taxon>Cryptotermes</taxon>
    </lineage>
</organism>
<keyword evidence="2" id="KW-0472">Membrane</keyword>
<feature type="region of interest" description="Disordered" evidence="1">
    <location>
        <begin position="220"/>
        <end position="266"/>
    </location>
</feature>
<feature type="compositionally biased region" description="Basic and acidic residues" evidence="1">
    <location>
        <begin position="607"/>
        <end position="634"/>
    </location>
</feature>